<evidence type="ECO:0000313" key="2">
    <source>
        <dbReference type="EMBL" id="QOW46919.1"/>
    </source>
</evidence>
<evidence type="ECO:0000256" key="1">
    <source>
        <dbReference type="SAM" id="Phobius"/>
    </source>
</evidence>
<accession>A0A7S6VXW8</accession>
<name>A0A7S6VXW8_9GAMM</name>
<organism evidence="2 3">
    <name type="scientific">Acinetobacter piscicola</name>
    <dbReference type="NCBI Taxonomy" id="2006115"/>
    <lineage>
        <taxon>Bacteria</taxon>
        <taxon>Pseudomonadati</taxon>
        <taxon>Pseudomonadota</taxon>
        <taxon>Gammaproteobacteria</taxon>
        <taxon>Moraxellales</taxon>
        <taxon>Moraxellaceae</taxon>
        <taxon>Acinetobacter</taxon>
    </lineage>
</organism>
<keyword evidence="3" id="KW-1185">Reference proteome</keyword>
<dbReference type="EMBL" id="CP048659">
    <property type="protein sequence ID" value="QOW46919.1"/>
    <property type="molecule type" value="Genomic_DNA"/>
</dbReference>
<gene>
    <name evidence="2" type="ORF">G0028_14035</name>
</gene>
<proteinExistence type="predicted"/>
<dbReference type="Proteomes" id="UP000593966">
    <property type="component" value="Chromosome"/>
</dbReference>
<protein>
    <submittedName>
        <fullName evidence="2">Holin</fullName>
    </submittedName>
</protein>
<dbReference type="InterPro" id="IPR032124">
    <property type="entry name" value="Phage_F116_holin"/>
</dbReference>
<keyword evidence="1" id="KW-0812">Transmembrane</keyword>
<reference evidence="2 3" key="1">
    <citation type="submission" date="2020-02" db="EMBL/GenBank/DDBJ databases">
        <title>Tigecycline-resistant Acinetobacter species from pigs and migratory birds.</title>
        <authorList>
            <person name="Chen C."/>
            <person name="Sun J."/>
            <person name="Liao X.-P."/>
            <person name="Liu Y.-H."/>
        </authorList>
    </citation>
    <scope>NUCLEOTIDE SEQUENCE [LARGE SCALE GENOMIC DNA]</scope>
    <source>
        <strain evidence="2 3">YH12207_T</strain>
    </source>
</reference>
<dbReference type="Pfam" id="PF16082">
    <property type="entry name" value="Phage_holin_2_4"/>
    <property type="match status" value="1"/>
</dbReference>
<dbReference type="AlphaFoldDB" id="A0A7S6VXW8"/>
<sequence length="90" mass="10262">MSETQAVLETSAVAITQKVTAASGLTSFFAFLGKVDVIAWGGLCIAFFGLLIQFYFAIAKNRREKLEHEMRMDEYRVRKNNLKKEIQNEQ</sequence>
<evidence type="ECO:0000313" key="3">
    <source>
        <dbReference type="Proteomes" id="UP000593966"/>
    </source>
</evidence>
<dbReference type="RefSeq" id="WP_180045717.1">
    <property type="nucleotide sequence ID" value="NZ_CP048659.1"/>
</dbReference>
<feature type="transmembrane region" description="Helical" evidence="1">
    <location>
        <begin position="37"/>
        <end position="58"/>
    </location>
</feature>
<keyword evidence="1" id="KW-1133">Transmembrane helix</keyword>
<keyword evidence="1" id="KW-0472">Membrane</keyword>